<evidence type="ECO:0000313" key="8">
    <source>
        <dbReference type="Proteomes" id="UP001064782"/>
    </source>
</evidence>
<dbReference type="EMBL" id="BRZI01000004">
    <property type="protein sequence ID" value="GLD29236.1"/>
    <property type="molecule type" value="Genomic_DNA"/>
</dbReference>
<comment type="caution">
    <text evidence="7">The sequence shown here is derived from an EMBL/GenBank/DDBJ whole genome shotgun (WGS) entry which is preliminary data.</text>
</comment>
<protein>
    <recommendedName>
        <fullName evidence="5">Ancillary SecYEG translocon subunit/Cell division coordinator CpoB TPR domain-containing protein</fullName>
    </recommendedName>
</protein>
<evidence type="ECO:0000256" key="1">
    <source>
        <dbReference type="ARBA" id="ARBA00004370"/>
    </source>
</evidence>
<feature type="compositionally biased region" description="Basic and acidic residues" evidence="3">
    <location>
        <begin position="1"/>
        <end position="27"/>
    </location>
</feature>
<dbReference type="InterPro" id="IPR018704">
    <property type="entry name" value="SecYEG/CpoB_TPR"/>
</dbReference>
<accession>A0A9P3UWK4</accession>
<dbReference type="PANTHER" id="PTHR37042:SF4">
    <property type="entry name" value="OUTER MEMBRANE PROTEIN RV1973"/>
    <property type="match status" value="1"/>
</dbReference>
<dbReference type="AlphaFoldDB" id="A0A9P3UWK4"/>
<dbReference type="GO" id="GO:0016020">
    <property type="term" value="C:membrane"/>
    <property type="evidence" value="ECO:0007669"/>
    <property type="project" value="UniProtKB-SubCell"/>
</dbReference>
<evidence type="ECO:0000313" key="7">
    <source>
        <dbReference type="EMBL" id="GLD29236.1"/>
    </source>
</evidence>
<feature type="compositionally biased region" description="Acidic residues" evidence="3">
    <location>
        <begin position="68"/>
        <end position="82"/>
    </location>
</feature>
<feature type="compositionally biased region" description="Acidic residues" evidence="3">
    <location>
        <begin position="36"/>
        <end position="60"/>
    </location>
</feature>
<evidence type="ECO:0000256" key="3">
    <source>
        <dbReference type="SAM" id="MobiDB-lite"/>
    </source>
</evidence>
<keyword evidence="4" id="KW-0812">Transmembrane</keyword>
<evidence type="ECO:0000313" key="6">
    <source>
        <dbReference type="EMBL" id="GLB81688.1"/>
    </source>
</evidence>
<feature type="transmembrane region" description="Helical" evidence="4">
    <location>
        <begin position="105"/>
        <end position="127"/>
    </location>
</feature>
<keyword evidence="2 4" id="KW-0472">Membrane</keyword>
<feature type="domain" description="Ancillary SecYEG translocon subunit/Cell division coordinator CpoB TPR" evidence="5">
    <location>
        <begin position="112"/>
        <end position="196"/>
    </location>
</feature>
<evidence type="ECO:0000259" key="5">
    <source>
        <dbReference type="Pfam" id="PF09976"/>
    </source>
</evidence>
<feature type="region of interest" description="Disordered" evidence="3">
    <location>
        <begin position="1"/>
        <end position="99"/>
    </location>
</feature>
<dbReference type="PANTHER" id="PTHR37042">
    <property type="entry name" value="OUTER MEMBRANE PROTEIN RV1973"/>
    <property type="match status" value="1"/>
</dbReference>
<dbReference type="Proteomes" id="UP001165663">
    <property type="component" value="Unassembled WGS sequence"/>
</dbReference>
<organism evidence="7 8">
    <name type="scientific">Mycobacterium kiyosense</name>
    <dbReference type="NCBI Taxonomy" id="2871094"/>
    <lineage>
        <taxon>Bacteria</taxon>
        <taxon>Bacillati</taxon>
        <taxon>Actinomycetota</taxon>
        <taxon>Actinomycetes</taxon>
        <taxon>Mycobacteriales</taxon>
        <taxon>Mycobacteriaceae</taxon>
        <taxon>Mycobacterium</taxon>
    </lineage>
</organism>
<evidence type="ECO:0000256" key="2">
    <source>
        <dbReference type="ARBA" id="ARBA00023136"/>
    </source>
</evidence>
<keyword evidence="4" id="KW-1133">Transmembrane helix</keyword>
<dbReference type="Proteomes" id="UP001064782">
    <property type="component" value="Unassembled WGS sequence"/>
</dbReference>
<reference evidence="7" key="1">
    <citation type="submission" date="2022-08" db="EMBL/GenBank/DDBJ databases">
        <title>Mycobacterium kiyosense sp. nov., scotochromogenic slow-glowing species isolated from respiratory specimens.</title>
        <authorList>
            <person name="Fukano H."/>
            <person name="Kazumi Y."/>
            <person name="Sakagami N."/>
            <person name="Ato M."/>
            <person name="Mitarai S."/>
            <person name="Hoshino Y."/>
        </authorList>
    </citation>
    <scope>NUCLEOTIDE SEQUENCE</scope>
    <source>
        <strain evidence="7">1413</strain>
        <strain evidence="6">SRL2020-028</strain>
    </source>
</reference>
<comment type="subcellular location">
    <subcellularLocation>
        <location evidence="1">Membrane</location>
    </subcellularLocation>
</comment>
<keyword evidence="8" id="KW-1185">Reference proteome</keyword>
<dbReference type="EMBL" id="BRXE01000005">
    <property type="protein sequence ID" value="GLB81688.1"/>
    <property type="molecule type" value="Genomic_DNA"/>
</dbReference>
<dbReference type="Pfam" id="PF09976">
    <property type="entry name" value="TPR_21"/>
    <property type="match status" value="1"/>
</dbReference>
<evidence type="ECO:0000256" key="4">
    <source>
        <dbReference type="SAM" id="Phobius"/>
    </source>
</evidence>
<sequence length="259" mass="28334">MTATTEKDIDTESEKPDATTEKVDLVKAAEAGPVDGDADGDADGEDQVDDESPTESDTEATAESQEAAADDTEDGSAEDDEPLLGKRAKKKEDKKTRTKRPWRSYLRRSIMPVLLVASLAVSGFLGWKQWQSHQIQLAGQQAQQAAVKYAQVLTSIDSNNVDENFRQVLDGATGEFKDMYSQSSVQLRQLLIDNKATAHGVVVDSAIASESANKVVVLVFVDQTVANMAVPDPRIDRSRIKMTMEHVDGRWRAAKVQLL</sequence>
<name>A0A9P3UWK4_9MYCO</name>
<proteinExistence type="predicted"/>
<gene>
    <name evidence="7" type="ORF">Mkiyose1413_11190</name>
    <name evidence="6" type="ORF">SRL2020028_09440</name>
</gene>